<dbReference type="Gene3D" id="1.20.1540.10">
    <property type="entry name" value="Rhomboid-like"/>
    <property type="match status" value="1"/>
</dbReference>
<evidence type="ECO:0000313" key="10">
    <source>
        <dbReference type="Proteomes" id="UP000317557"/>
    </source>
</evidence>
<dbReference type="Pfam" id="PF01694">
    <property type="entry name" value="Rhomboid"/>
    <property type="match status" value="1"/>
</dbReference>
<dbReference type="GO" id="GO:0016020">
    <property type="term" value="C:membrane"/>
    <property type="evidence" value="ECO:0007669"/>
    <property type="project" value="UniProtKB-SubCell"/>
</dbReference>
<keyword evidence="4" id="KW-0378">Hydrolase</keyword>
<keyword evidence="5 7" id="KW-1133">Transmembrane helix</keyword>
<evidence type="ECO:0000256" key="4">
    <source>
        <dbReference type="ARBA" id="ARBA00022801"/>
    </source>
</evidence>
<dbReference type="AlphaFoldDB" id="A0A521B712"/>
<organism evidence="9 10">
    <name type="scientific">Gracilimonas mengyeensis</name>
    <dbReference type="NCBI Taxonomy" id="1302730"/>
    <lineage>
        <taxon>Bacteria</taxon>
        <taxon>Pseudomonadati</taxon>
        <taxon>Balneolota</taxon>
        <taxon>Balneolia</taxon>
        <taxon>Balneolales</taxon>
        <taxon>Balneolaceae</taxon>
        <taxon>Gracilimonas</taxon>
    </lineage>
</organism>
<keyword evidence="6 7" id="KW-0472">Membrane</keyword>
<name>A0A521B712_9BACT</name>
<evidence type="ECO:0000313" key="9">
    <source>
        <dbReference type="EMBL" id="SMO42856.1"/>
    </source>
</evidence>
<keyword evidence="10" id="KW-1185">Reference proteome</keyword>
<comment type="similarity">
    <text evidence="2">Belongs to the peptidase S54 family.</text>
</comment>
<dbReference type="PANTHER" id="PTHR43731:SF14">
    <property type="entry name" value="PRESENILIN-ASSOCIATED RHOMBOID-LIKE PROTEIN, MITOCHONDRIAL"/>
    <property type="match status" value="1"/>
</dbReference>
<dbReference type="InterPro" id="IPR050925">
    <property type="entry name" value="Rhomboid_protease_S54"/>
</dbReference>
<dbReference type="InterPro" id="IPR035952">
    <property type="entry name" value="Rhomboid-like_sf"/>
</dbReference>
<feature type="domain" description="Peptidase S54 rhomboid" evidence="8">
    <location>
        <begin position="40"/>
        <end position="183"/>
    </location>
</feature>
<comment type="subcellular location">
    <subcellularLocation>
        <location evidence="1">Membrane</location>
        <topology evidence="1">Multi-pass membrane protein</topology>
    </subcellularLocation>
</comment>
<evidence type="ECO:0000256" key="6">
    <source>
        <dbReference type="ARBA" id="ARBA00023136"/>
    </source>
</evidence>
<evidence type="ECO:0000259" key="8">
    <source>
        <dbReference type="Pfam" id="PF01694"/>
    </source>
</evidence>
<dbReference type="PANTHER" id="PTHR43731">
    <property type="entry name" value="RHOMBOID PROTEASE"/>
    <property type="match status" value="1"/>
</dbReference>
<feature type="transmembrane region" description="Helical" evidence="7">
    <location>
        <begin position="46"/>
        <end position="70"/>
    </location>
</feature>
<keyword evidence="3 7" id="KW-0812">Transmembrane</keyword>
<dbReference type="RefSeq" id="WP_142453096.1">
    <property type="nucleotide sequence ID" value="NZ_FXTP01000002.1"/>
</dbReference>
<feature type="transmembrane region" description="Helical" evidence="7">
    <location>
        <begin position="76"/>
        <end position="94"/>
    </location>
</feature>
<keyword evidence="9" id="KW-0645">Protease</keyword>
<evidence type="ECO:0000256" key="5">
    <source>
        <dbReference type="ARBA" id="ARBA00022989"/>
    </source>
</evidence>
<feature type="transmembrane region" description="Helical" evidence="7">
    <location>
        <begin position="6"/>
        <end position="26"/>
    </location>
</feature>
<dbReference type="GO" id="GO:0006508">
    <property type="term" value="P:proteolysis"/>
    <property type="evidence" value="ECO:0007669"/>
    <property type="project" value="UniProtKB-KW"/>
</dbReference>
<dbReference type="EMBL" id="FXTP01000002">
    <property type="protein sequence ID" value="SMO42856.1"/>
    <property type="molecule type" value="Genomic_DNA"/>
</dbReference>
<feature type="transmembrane region" description="Helical" evidence="7">
    <location>
        <begin position="132"/>
        <end position="155"/>
    </location>
</feature>
<dbReference type="Proteomes" id="UP000317557">
    <property type="component" value="Unassembled WGS sequence"/>
</dbReference>
<protein>
    <submittedName>
        <fullName evidence="9">Membrane associated serine protease, rhomboid family</fullName>
    </submittedName>
</protein>
<dbReference type="InterPro" id="IPR022764">
    <property type="entry name" value="Peptidase_S54_rhomboid_dom"/>
</dbReference>
<dbReference type="SUPFAM" id="SSF144091">
    <property type="entry name" value="Rhomboid-like"/>
    <property type="match status" value="1"/>
</dbReference>
<gene>
    <name evidence="9" type="ORF">SAMN06265219_10274</name>
</gene>
<proteinExistence type="inferred from homology"/>
<evidence type="ECO:0000256" key="2">
    <source>
        <dbReference type="ARBA" id="ARBA00009045"/>
    </source>
</evidence>
<accession>A0A521B712</accession>
<evidence type="ECO:0000256" key="1">
    <source>
        <dbReference type="ARBA" id="ARBA00004141"/>
    </source>
</evidence>
<reference evidence="9 10" key="1">
    <citation type="submission" date="2017-05" db="EMBL/GenBank/DDBJ databases">
        <authorList>
            <person name="Varghese N."/>
            <person name="Submissions S."/>
        </authorList>
    </citation>
    <scope>NUCLEOTIDE SEQUENCE [LARGE SCALE GENOMIC DNA]</scope>
    <source>
        <strain evidence="9 10">DSM 21985</strain>
    </source>
</reference>
<sequence length="197" mass="21996">MSVTLILIAANVVISLAALFAIPQLFNKGMMIPYRVVRENTWYELISSGFIHAGIGHLFLNMFVLFFFGMVLERSIGQGHFFTLYFSGLIVSSLPSLYRHKDNPEFATVGASGAVESVLFGFILLFPLDPIYIMFIPIGIPAIIFGVLFLVYSVWASKREGRVNHEAHIAGAIWGFLYLIVFVPNTIDHFLSVFGLI</sequence>
<evidence type="ECO:0000256" key="7">
    <source>
        <dbReference type="SAM" id="Phobius"/>
    </source>
</evidence>
<feature type="transmembrane region" description="Helical" evidence="7">
    <location>
        <begin position="106"/>
        <end position="126"/>
    </location>
</feature>
<evidence type="ECO:0000256" key="3">
    <source>
        <dbReference type="ARBA" id="ARBA00022692"/>
    </source>
</evidence>
<dbReference type="OrthoDB" id="9813074at2"/>
<dbReference type="GO" id="GO:0004252">
    <property type="term" value="F:serine-type endopeptidase activity"/>
    <property type="evidence" value="ECO:0007669"/>
    <property type="project" value="InterPro"/>
</dbReference>
<feature type="transmembrane region" description="Helical" evidence="7">
    <location>
        <begin position="167"/>
        <end position="187"/>
    </location>
</feature>